<protein>
    <submittedName>
        <fullName evidence="2">Uncharacterized protein</fullName>
    </submittedName>
</protein>
<name>F0YIP3_AURAN</name>
<dbReference type="Proteomes" id="UP000002729">
    <property type="component" value="Unassembled WGS sequence"/>
</dbReference>
<dbReference type="EMBL" id="GL833145">
    <property type="protein sequence ID" value="EGB05021.1"/>
    <property type="molecule type" value="Genomic_DNA"/>
</dbReference>
<reference evidence="2 3" key="1">
    <citation type="journal article" date="2011" name="Proc. Natl. Acad. Sci. U.S.A.">
        <title>Niche of harmful alga Aureococcus anophagefferens revealed through ecogenomics.</title>
        <authorList>
            <person name="Gobler C.J."/>
            <person name="Berry D.L."/>
            <person name="Dyhrman S.T."/>
            <person name="Wilhelm S.W."/>
            <person name="Salamov A."/>
            <person name="Lobanov A.V."/>
            <person name="Zhang Y."/>
            <person name="Collier J.L."/>
            <person name="Wurch L.L."/>
            <person name="Kustka A.B."/>
            <person name="Dill B.D."/>
            <person name="Shah M."/>
            <person name="VerBerkmoes N.C."/>
            <person name="Kuo A."/>
            <person name="Terry A."/>
            <person name="Pangilinan J."/>
            <person name="Lindquist E.A."/>
            <person name="Lucas S."/>
            <person name="Paulsen I.T."/>
            <person name="Hattenrath-Lehmann T.K."/>
            <person name="Talmage S.C."/>
            <person name="Walker E.A."/>
            <person name="Koch F."/>
            <person name="Burson A.M."/>
            <person name="Marcoval M.A."/>
            <person name="Tang Y.Z."/>
            <person name="Lecleir G.R."/>
            <person name="Coyne K.J."/>
            <person name="Berg G.M."/>
            <person name="Bertrand E.M."/>
            <person name="Saito M.A."/>
            <person name="Gladyshev V.N."/>
            <person name="Grigoriev I.V."/>
        </authorList>
    </citation>
    <scope>NUCLEOTIDE SEQUENCE [LARGE SCALE GENOMIC DNA]</scope>
    <source>
        <strain evidence="3">CCMP 1984</strain>
    </source>
</reference>
<evidence type="ECO:0000313" key="3">
    <source>
        <dbReference type="Proteomes" id="UP000002729"/>
    </source>
</evidence>
<feature type="region of interest" description="Disordered" evidence="1">
    <location>
        <begin position="109"/>
        <end position="134"/>
    </location>
</feature>
<evidence type="ECO:0000313" key="2">
    <source>
        <dbReference type="EMBL" id="EGB05021.1"/>
    </source>
</evidence>
<feature type="compositionally biased region" description="Basic and acidic residues" evidence="1">
    <location>
        <begin position="120"/>
        <end position="134"/>
    </location>
</feature>
<dbReference type="InParanoid" id="F0YIP3"/>
<feature type="compositionally biased region" description="Basic and acidic residues" evidence="1">
    <location>
        <begin position="213"/>
        <end position="224"/>
    </location>
</feature>
<organism evidence="3">
    <name type="scientific">Aureococcus anophagefferens</name>
    <name type="common">Harmful bloom alga</name>
    <dbReference type="NCBI Taxonomy" id="44056"/>
    <lineage>
        <taxon>Eukaryota</taxon>
        <taxon>Sar</taxon>
        <taxon>Stramenopiles</taxon>
        <taxon>Ochrophyta</taxon>
        <taxon>Pelagophyceae</taxon>
        <taxon>Pelagomonadales</taxon>
        <taxon>Pelagomonadaceae</taxon>
        <taxon>Aureococcus</taxon>
    </lineage>
</organism>
<evidence type="ECO:0000256" key="1">
    <source>
        <dbReference type="SAM" id="MobiDB-lite"/>
    </source>
</evidence>
<gene>
    <name evidence="2" type="ORF">AURANDRAFT_66758</name>
</gene>
<keyword evidence="3" id="KW-1185">Reference proteome</keyword>
<dbReference type="GeneID" id="20225937"/>
<proteinExistence type="predicted"/>
<accession>F0YIP3</accession>
<feature type="region of interest" description="Disordered" evidence="1">
    <location>
        <begin position="155"/>
        <end position="293"/>
    </location>
</feature>
<sequence>MLQRLPLRYARQLARPFYMAHVLDLLFLAKPEELRCLTLDKSFECEPPNMKFNEQEKNHCRASSRVEGENLSSTKGVKLIELTNRHRVASGGIKTGSWRNVKNNTATSCGNIPSATRASSVDDHSKNIGRPPHTEKYSKEYLRQERHHWLSTRELTFPGDASRAQHEAKMPTSKKKEQWRKKAAAKAAKLEAAVARCGAADPKSRRCAQRRTTSPDHGRRHGPEAARQAGPATQPEKQRALSVQVGFETRFARSPDSHPAPGRGPPPRPTRRGGAERFPQRSPSRGVSPDLQSGIFALRRAFSA</sequence>
<dbReference type="KEGG" id="aaf:AURANDRAFT_66758"/>
<feature type="compositionally biased region" description="Low complexity" evidence="1">
    <location>
        <begin position="185"/>
        <end position="195"/>
    </location>
</feature>
<dbReference type="AlphaFoldDB" id="F0YIP3"/>
<feature type="compositionally biased region" description="Polar residues" evidence="1">
    <location>
        <begin position="109"/>
        <end position="119"/>
    </location>
</feature>
<dbReference type="RefSeq" id="XP_009040372.1">
    <property type="nucleotide sequence ID" value="XM_009042124.1"/>
</dbReference>